<evidence type="ECO:0000313" key="14">
    <source>
        <dbReference type="EMBL" id="KAB7739900.1"/>
    </source>
</evidence>
<evidence type="ECO:0000256" key="8">
    <source>
        <dbReference type="ARBA" id="ARBA00022801"/>
    </source>
</evidence>
<evidence type="ECO:0000313" key="15">
    <source>
        <dbReference type="Proteomes" id="UP000468901"/>
    </source>
</evidence>
<comment type="catalytic activity">
    <reaction evidence="1">
        <text>Hydrolyzes single-stranded DNA or mismatched double-stranded DNA and polynucleotides, releasing free uracil.</text>
        <dbReference type="EC" id="3.2.2.27"/>
    </reaction>
</comment>
<dbReference type="GO" id="GO:0051539">
    <property type="term" value="F:4 iron, 4 sulfur cluster binding"/>
    <property type="evidence" value="ECO:0007669"/>
    <property type="project" value="UniProtKB-KW"/>
</dbReference>
<evidence type="ECO:0000256" key="1">
    <source>
        <dbReference type="ARBA" id="ARBA00001400"/>
    </source>
</evidence>
<dbReference type="PANTHER" id="PTHR33693:SF1">
    <property type="entry name" value="TYPE-4 URACIL-DNA GLYCOSYLASE"/>
    <property type="match status" value="1"/>
</dbReference>
<evidence type="ECO:0000256" key="2">
    <source>
        <dbReference type="ARBA" id="ARBA00006521"/>
    </source>
</evidence>
<feature type="region of interest" description="Disordered" evidence="12">
    <location>
        <begin position="43"/>
        <end position="86"/>
    </location>
</feature>
<dbReference type="Gene3D" id="3.40.470.10">
    <property type="entry name" value="Uracil-DNA glycosylase-like domain"/>
    <property type="match status" value="1"/>
</dbReference>
<evidence type="ECO:0000256" key="7">
    <source>
        <dbReference type="ARBA" id="ARBA00022763"/>
    </source>
</evidence>
<keyword evidence="5" id="KW-0004">4Fe-4S</keyword>
<dbReference type="InterPro" id="IPR036895">
    <property type="entry name" value="Uracil-DNA_glycosylase-like_sf"/>
</dbReference>
<evidence type="ECO:0000256" key="4">
    <source>
        <dbReference type="ARBA" id="ARBA00019403"/>
    </source>
</evidence>
<evidence type="ECO:0000259" key="13">
    <source>
        <dbReference type="SMART" id="SM00986"/>
    </source>
</evidence>
<evidence type="ECO:0000256" key="12">
    <source>
        <dbReference type="SAM" id="MobiDB-lite"/>
    </source>
</evidence>
<dbReference type="SMART" id="SM00987">
    <property type="entry name" value="UreE_C"/>
    <property type="match status" value="1"/>
</dbReference>
<keyword evidence="10" id="KW-0411">Iron-sulfur</keyword>
<comment type="similarity">
    <text evidence="2">Belongs to the uracil-DNA glycosylase (UDG) superfamily. Type 4 (UDGa) family.</text>
</comment>
<comment type="caution">
    <text evidence="14">The sequence shown here is derived from an EMBL/GenBank/DDBJ whole genome shotgun (WGS) entry which is preliminary data.</text>
</comment>
<keyword evidence="15" id="KW-1185">Reference proteome</keyword>
<evidence type="ECO:0000256" key="11">
    <source>
        <dbReference type="ARBA" id="ARBA00023204"/>
    </source>
</evidence>
<evidence type="ECO:0000256" key="5">
    <source>
        <dbReference type="ARBA" id="ARBA00022485"/>
    </source>
</evidence>
<accession>A0A6N6VJ83</accession>
<dbReference type="InterPro" id="IPR051536">
    <property type="entry name" value="UDG_Type-4/5"/>
</dbReference>
<dbReference type="Pfam" id="PF03167">
    <property type="entry name" value="UDG"/>
    <property type="match status" value="1"/>
</dbReference>
<dbReference type="InterPro" id="IPR005122">
    <property type="entry name" value="Uracil-DNA_glycosylase-like"/>
</dbReference>
<dbReference type="SMART" id="SM00986">
    <property type="entry name" value="UDG"/>
    <property type="match status" value="1"/>
</dbReference>
<evidence type="ECO:0000256" key="3">
    <source>
        <dbReference type="ARBA" id="ARBA00012030"/>
    </source>
</evidence>
<dbReference type="CDD" id="cd10030">
    <property type="entry name" value="UDG-F4_TTUDGA_SPO1dp_like"/>
    <property type="match status" value="1"/>
</dbReference>
<dbReference type="EMBL" id="WESC01000008">
    <property type="protein sequence ID" value="KAB7739900.1"/>
    <property type="molecule type" value="Genomic_DNA"/>
</dbReference>
<evidence type="ECO:0000256" key="9">
    <source>
        <dbReference type="ARBA" id="ARBA00023004"/>
    </source>
</evidence>
<dbReference type="PANTHER" id="PTHR33693">
    <property type="entry name" value="TYPE-5 URACIL-DNA GLYCOSYLASE"/>
    <property type="match status" value="1"/>
</dbReference>
<dbReference type="AlphaFoldDB" id="A0A6N6VJ83"/>
<reference evidence="14 15" key="1">
    <citation type="submission" date="2019-09" db="EMBL/GenBank/DDBJ databases">
        <title>Parvibaculum sedimenti sp. nov., isolated from sediment.</title>
        <authorList>
            <person name="Wang Y."/>
        </authorList>
    </citation>
    <scope>NUCLEOTIDE SEQUENCE [LARGE SCALE GENOMIC DNA]</scope>
    <source>
        <strain evidence="14 15">HXT-9</strain>
    </source>
</reference>
<dbReference type="RefSeq" id="WP_152216280.1">
    <property type="nucleotide sequence ID" value="NZ_JBAQYD010000236.1"/>
</dbReference>
<sequence>MPQLGKPSGPLTPDEAAALLAFYVEAGVTEALAEEAADRYQLANQNAAPEAERGAPQRTQAAEPRRAPVGQMEAPAPLRTQPPTTIPLEDKEAVSNARALAASCQTLDELKAALANFEGCALRYTAKNLVFADGNPEARIMLVGEAPGKDEDQEGLPFVGRSGQLLDRMLASIGLDRTQVYIANTLPWRPPGNRAPTPAEQAICAPFIERQIELSKAEILVLVGGVSAKQLLGTDTGIMRLRGRWSSYATPAREIPALPIFHPAYLLRQPAQKRLAWHDLISLKMRIDSLPPRD</sequence>
<gene>
    <name evidence="14" type="ORF">F2P47_10350</name>
</gene>
<keyword evidence="8" id="KW-0378">Hydrolase</keyword>
<keyword evidence="6" id="KW-0479">Metal-binding</keyword>
<feature type="domain" description="Uracil-DNA glycosylase-like" evidence="13">
    <location>
        <begin position="131"/>
        <end position="281"/>
    </location>
</feature>
<protein>
    <recommendedName>
        <fullName evidence="4">Type-4 uracil-DNA glycosylase</fullName>
        <ecNumber evidence="3">3.2.2.27</ecNumber>
    </recommendedName>
</protein>
<dbReference type="GO" id="GO:0006281">
    <property type="term" value="P:DNA repair"/>
    <property type="evidence" value="ECO:0007669"/>
    <property type="project" value="UniProtKB-KW"/>
</dbReference>
<evidence type="ECO:0000256" key="10">
    <source>
        <dbReference type="ARBA" id="ARBA00023014"/>
    </source>
</evidence>
<dbReference type="InterPro" id="IPR005273">
    <property type="entry name" value="Ura-DNA_glyco_family4"/>
</dbReference>
<dbReference type="EC" id="3.2.2.27" evidence="3"/>
<dbReference type="GO" id="GO:0004844">
    <property type="term" value="F:uracil DNA N-glycosylase activity"/>
    <property type="evidence" value="ECO:0007669"/>
    <property type="project" value="UniProtKB-EC"/>
</dbReference>
<dbReference type="GO" id="GO:0046872">
    <property type="term" value="F:metal ion binding"/>
    <property type="evidence" value="ECO:0007669"/>
    <property type="project" value="UniProtKB-KW"/>
</dbReference>
<evidence type="ECO:0000256" key="6">
    <source>
        <dbReference type="ARBA" id="ARBA00022723"/>
    </source>
</evidence>
<keyword evidence="9" id="KW-0408">Iron</keyword>
<proteinExistence type="inferred from homology"/>
<dbReference type="Proteomes" id="UP000468901">
    <property type="component" value="Unassembled WGS sequence"/>
</dbReference>
<name>A0A6N6VJ83_9HYPH</name>
<dbReference type="NCBIfam" id="TIGR00758">
    <property type="entry name" value="UDG_fam4"/>
    <property type="match status" value="1"/>
</dbReference>
<dbReference type="SUPFAM" id="SSF52141">
    <property type="entry name" value="Uracil-DNA glycosylase-like"/>
    <property type="match status" value="1"/>
</dbReference>
<keyword evidence="11" id="KW-0234">DNA repair</keyword>
<organism evidence="14 15">
    <name type="scientific">Parvibaculum sedimenti</name>
    <dbReference type="NCBI Taxonomy" id="2608632"/>
    <lineage>
        <taxon>Bacteria</taxon>
        <taxon>Pseudomonadati</taxon>
        <taxon>Pseudomonadota</taxon>
        <taxon>Alphaproteobacteria</taxon>
        <taxon>Hyphomicrobiales</taxon>
        <taxon>Parvibaculaceae</taxon>
        <taxon>Parvibaculum</taxon>
    </lineage>
</organism>
<keyword evidence="7" id="KW-0227">DNA damage</keyword>